<keyword evidence="5" id="KW-1185">Reference proteome</keyword>
<dbReference type="InterPro" id="IPR034032">
    <property type="entry name" value="Zn_MMP-like_bac"/>
</dbReference>
<name>A0ABX5XV51_9BACT</name>
<dbReference type="Pfam" id="PF16313">
    <property type="entry name" value="DUF4953"/>
    <property type="match status" value="1"/>
</dbReference>
<accession>A0ABX5XV51</accession>
<evidence type="ECO:0000259" key="2">
    <source>
        <dbReference type="Pfam" id="PF16313"/>
    </source>
</evidence>
<dbReference type="EMBL" id="CP036432">
    <property type="protein sequence ID" value="QDV85819.1"/>
    <property type="molecule type" value="Genomic_DNA"/>
</dbReference>
<dbReference type="Pfam" id="PF17148">
    <property type="entry name" value="DUF5117"/>
    <property type="match status" value="1"/>
</dbReference>
<feature type="chain" id="PRO_5047073447" description="DUF5117 domain-containing protein" evidence="1">
    <location>
        <begin position="26"/>
        <end position="872"/>
    </location>
</feature>
<feature type="domain" description="DUF5117" evidence="3">
    <location>
        <begin position="102"/>
        <end position="277"/>
    </location>
</feature>
<feature type="signal peptide" evidence="1">
    <location>
        <begin position="1"/>
        <end position="25"/>
    </location>
</feature>
<dbReference type="RefSeq" id="WP_145216065.1">
    <property type="nucleotide sequence ID" value="NZ_CP036432.1"/>
</dbReference>
<organism evidence="4 5">
    <name type="scientific">Stieleria magnilauensis</name>
    <dbReference type="NCBI Taxonomy" id="2527963"/>
    <lineage>
        <taxon>Bacteria</taxon>
        <taxon>Pseudomonadati</taxon>
        <taxon>Planctomycetota</taxon>
        <taxon>Planctomycetia</taxon>
        <taxon>Pirellulales</taxon>
        <taxon>Pirellulaceae</taxon>
        <taxon>Stieleria</taxon>
    </lineage>
</organism>
<evidence type="ECO:0000313" key="5">
    <source>
        <dbReference type="Proteomes" id="UP000318081"/>
    </source>
</evidence>
<gene>
    <name evidence="4" type="ORF">TBK1r_48350</name>
</gene>
<keyword evidence="1" id="KW-0732">Signal</keyword>
<proteinExistence type="predicted"/>
<dbReference type="PANTHER" id="PTHR38478:SF1">
    <property type="entry name" value="ZINC DEPENDENT METALLOPROTEASE DOMAIN LIPOPROTEIN"/>
    <property type="match status" value="1"/>
</dbReference>
<protein>
    <recommendedName>
        <fullName evidence="6">DUF5117 domain-containing protein</fullName>
    </recommendedName>
</protein>
<evidence type="ECO:0000259" key="3">
    <source>
        <dbReference type="Pfam" id="PF17148"/>
    </source>
</evidence>
<dbReference type="InterPro" id="IPR032534">
    <property type="entry name" value="EcxA_zinc-bd"/>
</dbReference>
<evidence type="ECO:0008006" key="6">
    <source>
        <dbReference type="Google" id="ProtNLM"/>
    </source>
</evidence>
<sequence>MSLSPLARIIVFAVLLPLSVATVSAGETAKTDGNAAKHAGILKDSTNIDGAIPLYRKGGKLYAEIGREQLSSEYLVLTSIARGIGKNPLLGGMAWGFDDDWVWKFRKIDDRIQIVRRNVRFRATANTPESTSVDNAFTDSVLFSLPIMCKGPGGGDLVDLTNVFMSDLPLISQVLPGFSFSSDRSTWSSVKGFDHNVELEVAATYGSSGRAHMDTVADSRGVTLHIHYSISRLRKSNYQPRLADNRIGYFVTAIKDYSKTKGDDQFVRYINRWNLTKADPDAKRSAPKKPLVFWIEKSVPYKYREPIRDGIAEWNKAFEAAGIVDAIEVRQQPDDADWDPEDINYNTFRWMTANAGFAMGPSRINPYTGEILDADIILDADFVTKWSQQIETLTPDDVAHMTGGPLDLASYRLQQTDPNSRHGHTCANCRGVAHQIALARQAVALHADPERLDELKDRVVMQGLKEVVMHEVGHTLGLRHNFKASTFRSLDQMSDDKATHRDGLAASVMDYLPANIVPGKTQQGDYFSTTIGPYDLWAIQYGYTPLSGSTQGELPELKKIASRSGEPGLAFATDEDTRGIDPDPDANRFDLGDDAIAYAAQRAELVRGLLPKLVERSKASCEGYENVRPALNELLSAYGQAMHFASRYVGGVRLSRSEPGDDGARLPAAIVSAKQQREALSLIENSVFAADALELPLDLFSHMGSSRWLHWGTDVAERADYPLQETISLWQNRILDQFFSPLTLNRVSDNEMKTPADEDALTIAELISSLTHSIFSELEPIKPGDYTPRQPAIKSVRRNLQRDYLTKLGDFVLGKTDVPEDARAIAAMELEQLRGRIENALAGDVKLDTYSAAHLHDLAKRIQKVLDAQMSV</sequence>
<evidence type="ECO:0000256" key="1">
    <source>
        <dbReference type="SAM" id="SignalP"/>
    </source>
</evidence>
<dbReference type="PANTHER" id="PTHR38478">
    <property type="entry name" value="PEPTIDASE M1A AND M12B"/>
    <property type="match status" value="1"/>
</dbReference>
<dbReference type="InterPro" id="IPR024079">
    <property type="entry name" value="MetalloPept_cat_dom_sf"/>
</dbReference>
<dbReference type="Proteomes" id="UP000318081">
    <property type="component" value="Chromosome"/>
</dbReference>
<dbReference type="SUPFAM" id="SSF55486">
    <property type="entry name" value="Metalloproteases ('zincins'), catalytic domain"/>
    <property type="match status" value="1"/>
</dbReference>
<dbReference type="InterPro" id="IPR033413">
    <property type="entry name" value="DUF5117"/>
</dbReference>
<evidence type="ECO:0000313" key="4">
    <source>
        <dbReference type="EMBL" id="QDV85819.1"/>
    </source>
</evidence>
<reference evidence="4 5" key="1">
    <citation type="submission" date="2019-02" db="EMBL/GenBank/DDBJ databases">
        <title>Deep-cultivation of Planctomycetes and their phenomic and genomic characterization uncovers novel biology.</title>
        <authorList>
            <person name="Wiegand S."/>
            <person name="Jogler M."/>
            <person name="Boedeker C."/>
            <person name="Pinto D."/>
            <person name="Vollmers J."/>
            <person name="Rivas-Marin E."/>
            <person name="Kohn T."/>
            <person name="Peeters S.H."/>
            <person name="Heuer A."/>
            <person name="Rast P."/>
            <person name="Oberbeckmann S."/>
            <person name="Bunk B."/>
            <person name="Jeske O."/>
            <person name="Meyerdierks A."/>
            <person name="Storesund J.E."/>
            <person name="Kallscheuer N."/>
            <person name="Luecker S."/>
            <person name="Lage O.M."/>
            <person name="Pohl T."/>
            <person name="Merkel B.J."/>
            <person name="Hornburger P."/>
            <person name="Mueller R.-W."/>
            <person name="Bruemmer F."/>
            <person name="Labrenz M."/>
            <person name="Spormann A.M."/>
            <person name="Op den Camp H."/>
            <person name="Overmann J."/>
            <person name="Amann R."/>
            <person name="Jetten M.S.M."/>
            <person name="Mascher T."/>
            <person name="Medema M.H."/>
            <person name="Devos D.P."/>
            <person name="Kaster A.-K."/>
            <person name="Ovreas L."/>
            <person name="Rohde M."/>
            <person name="Galperin M.Y."/>
            <person name="Jogler C."/>
        </authorList>
    </citation>
    <scope>NUCLEOTIDE SEQUENCE [LARGE SCALE GENOMIC DNA]</scope>
    <source>
        <strain evidence="4 5">TBK1r</strain>
    </source>
</reference>
<dbReference type="Gene3D" id="3.40.390.10">
    <property type="entry name" value="Collagenase (Catalytic Domain)"/>
    <property type="match status" value="1"/>
</dbReference>
<feature type="domain" description="EcxA zinc-binding" evidence="2">
    <location>
        <begin position="454"/>
        <end position="779"/>
    </location>
</feature>
<dbReference type="CDD" id="cd04276">
    <property type="entry name" value="ZnMc_MMP_like_2"/>
    <property type="match status" value="1"/>
</dbReference>